<feature type="domain" description="Cell division control protein 73 C-terminal" evidence="6">
    <location>
        <begin position="262"/>
        <end position="434"/>
    </location>
</feature>
<feature type="region of interest" description="Disordered" evidence="5">
    <location>
        <begin position="148"/>
        <end position="186"/>
    </location>
</feature>
<keyword evidence="3" id="KW-0804">Transcription</keyword>
<dbReference type="EMBL" id="LVVM01004869">
    <property type="protein sequence ID" value="OJA11911.1"/>
    <property type="molecule type" value="Genomic_DNA"/>
</dbReference>
<evidence type="ECO:0000256" key="2">
    <source>
        <dbReference type="ARBA" id="ARBA00010427"/>
    </source>
</evidence>
<evidence type="ECO:0000256" key="1">
    <source>
        <dbReference type="ARBA" id="ARBA00004123"/>
    </source>
</evidence>
<feature type="region of interest" description="Disordered" evidence="5">
    <location>
        <begin position="301"/>
        <end position="332"/>
    </location>
</feature>
<evidence type="ECO:0000256" key="3">
    <source>
        <dbReference type="ARBA" id="ARBA00023163"/>
    </source>
</evidence>
<dbReference type="InterPro" id="IPR031336">
    <property type="entry name" value="CDC73_C"/>
</dbReference>
<dbReference type="GO" id="GO:0032968">
    <property type="term" value="P:positive regulation of transcription elongation by RNA polymerase II"/>
    <property type="evidence" value="ECO:0007669"/>
    <property type="project" value="TreeGrafter"/>
</dbReference>
<feature type="compositionally biased region" description="Basic and acidic residues" evidence="5">
    <location>
        <begin position="308"/>
        <end position="319"/>
    </location>
</feature>
<comment type="similarity">
    <text evidence="2">Belongs to the CDC73 family.</text>
</comment>
<proteinExistence type="inferred from homology"/>
<dbReference type="Pfam" id="PF05179">
    <property type="entry name" value="CDC73_C"/>
    <property type="match status" value="1"/>
</dbReference>
<dbReference type="GO" id="GO:0000993">
    <property type="term" value="F:RNA polymerase II complex binding"/>
    <property type="evidence" value="ECO:0007669"/>
    <property type="project" value="TreeGrafter"/>
</dbReference>
<dbReference type="AlphaFoldDB" id="A0A1J8PTU6"/>
<accession>A0A1J8PTU6</accession>
<evidence type="ECO:0000313" key="7">
    <source>
        <dbReference type="EMBL" id="OJA11911.1"/>
    </source>
</evidence>
<sequence length="445" mass="49517">MDSTSDPLLALRQAIKTKTPITYSADSEPTTSLLAATHIVLSPTLSLPKSTSTRYSKPGTSASSPSDFFTIEAVYLAWLLRDAPVAEYMKQARENGLAVGFVSVTERKSIVEWLEGKINDLKRIVSIAGVWHASLVLGFVSEVLAAEESTTPPGTPPHPGAATLPLTTPKRATHTADTTTSPSKRRYVPDQQDVEVVKRIKQNEVELQDRNTVLRGTKPNNFSALRATYSEKLKKLKESKPGAVSVPASSVGPPMQLRKAKNQYPIIMISSSPTALITMHNVKRFLQESIFESSSAARERAASAGNSRAEDVIHIDRRRIPPSSSSQPSSTSRGEIQRYFVVDSTDALQKFGADAWERVVCVMTTGQAWQFRPYRWNEPRALFHHVKGVYVSWANEPPNTKIKDWNVTELKIDPHRRHIDKSVVAHFWQLIDDWTIANKPWLIKS</sequence>
<protein>
    <recommendedName>
        <fullName evidence="6">Cell division control protein 73 C-terminal domain-containing protein</fullName>
    </recommendedName>
</protein>
<organism evidence="7 8">
    <name type="scientific">Rhizopogon vesiculosus</name>
    <dbReference type="NCBI Taxonomy" id="180088"/>
    <lineage>
        <taxon>Eukaryota</taxon>
        <taxon>Fungi</taxon>
        <taxon>Dikarya</taxon>
        <taxon>Basidiomycota</taxon>
        <taxon>Agaricomycotina</taxon>
        <taxon>Agaricomycetes</taxon>
        <taxon>Agaricomycetidae</taxon>
        <taxon>Boletales</taxon>
        <taxon>Suillineae</taxon>
        <taxon>Rhizopogonaceae</taxon>
        <taxon>Rhizopogon</taxon>
    </lineage>
</organism>
<reference evidence="7 8" key="1">
    <citation type="submission" date="2016-03" db="EMBL/GenBank/DDBJ databases">
        <title>Comparative genomics of the ectomycorrhizal sister species Rhizopogon vinicolor and Rhizopogon vesiculosus (Basidiomycota: Boletales) reveals a divergence of the mating type B locus.</title>
        <authorList>
            <person name="Mujic A.B."/>
            <person name="Kuo A."/>
            <person name="Tritt A."/>
            <person name="Lipzen A."/>
            <person name="Chen C."/>
            <person name="Johnson J."/>
            <person name="Sharma A."/>
            <person name="Barry K."/>
            <person name="Grigoriev I.V."/>
            <person name="Spatafora J.W."/>
        </authorList>
    </citation>
    <scope>NUCLEOTIDE SEQUENCE [LARGE SCALE GENOMIC DNA]</scope>
    <source>
        <strain evidence="7 8">AM-OR11-056</strain>
    </source>
</reference>
<dbReference type="Proteomes" id="UP000183567">
    <property type="component" value="Unassembled WGS sequence"/>
</dbReference>
<evidence type="ECO:0000313" key="8">
    <source>
        <dbReference type="Proteomes" id="UP000183567"/>
    </source>
</evidence>
<dbReference type="Gene3D" id="3.40.50.11990">
    <property type="entry name" value="RNA polymerase II accessory factor, Cdc73 C-terminal domain"/>
    <property type="match status" value="1"/>
</dbReference>
<dbReference type="InterPro" id="IPR007852">
    <property type="entry name" value="Cdc73/Parafibromin"/>
</dbReference>
<feature type="compositionally biased region" description="Low complexity" evidence="5">
    <location>
        <begin position="160"/>
        <end position="169"/>
    </location>
</feature>
<dbReference type="PANTHER" id="PTHR12466:SF8">
    <property type="entry name" value="PARAFIBROMIN"/>
    <property type="match status" value="1"/>
</dbReference>
<evidence type="ECO:0000256" key="5">
    <source>
        <dbReference type="SAM" id="MobiDB-lite"/>
    </source>
</evidence>
<evidence type="ECO:0000256" key="4">
    <source>
        <dbReference type="ARBA" id="ARBA00023242"/>
    </source>
</evidence>
<dbReference type="PANTHER" id="PTHR12466">
    <property type="entry name" value="CDC73 DOMAIN PROTEIN"/>
    <property type="match status" value="1"/>
</dbReference>
<comment type="subcellular location">
    <subcellularLocation>
        <location evidence="1">Nucleus</location>
    </subcellularLocation>
</comment>
<dbReference type="OrthoDB" id="2186602at2759"/>
<name>A0A1J8PTU6_9AGAM</name>
<evidence type="ECO:0000259" key="6">
    <source>
        <dbReference type="Pfam" id="PF05179"/>
    </source>
</evidence>
<dbReference type="GO" id="GO:0006368">
    <property type="term" value="P:transcription elongation by RNA polymerase II"/>
    <property type="evidence" value="ECO:0007669"/>
    <property type="project" value="InterPro"/>
</dbReference>
<keyword evidence="8" id="KW-1185">Reference proteome</keyword>
<gene>
    <name evidence="7" type="ORF">AZE42_06132</name>
</gene>
<dbReference type="InterPro" id="IPR038103">
    <property type="entry name" value="CDC73_C_sf"/>
</dbReference>
<feature type="compositionally biased region" description="Low complexity" evidence="5">
    <location>
        <begin position="321"/>
        <end position="332"/>
    </location>
</feature>
<keyword evidence="4" id="KW-0539">Nucleus</keyword>
<dbReference type="GO" id="GO:0016593">
    <property type="term" value="C:Cdc73/Paf1 complex"/>
    <property type="evidence" value="ECO:0007669"/>
    <property type="project" value="InterPro"/>
</dbReference>
<dbReference type="FunFam" id="3.40.50.11990:FF:000004">
    <property type="entry name" value="Potential RNA Pol II elongation accessory factor"/>
    <property type="match status" value="1"/>
</dbReference>
<comment type="caution">
    <text evidence="7">The sequence shown here is derived from an EMBL/GenBank/DDBJ whole genome shotgun (WGS) entry which is preliminary data.</text>
</comment>
<dbReference type="STRING" id="180088.A0A1J8PTU6"/>